<sequence length="157" mass="15296">MAHRIRQLLVGGAATAATAAAVLTAAPAASAQITGLTPGTALAHVNTTYTITANVGGANPGTQVSFWLGDPSSSTPAFLGAFPVSSAHTATVQWTPTEVGTYNIIASDDGTMSGANAMNVGISVTSVPVGGMGTGSASKIPIIGGLLSGLLAQFGLS</sequence>
<keyword evidence="1" id="KW-0732">Signal</keyword>
<reference evidence="2 3" key="1">
    <citation type="submission" date="2018-09" db="EMBL/GenBank/DDBJ databases">
        <title>Nocardia yunnanensis sp. nov., an actinomycete isolated from a soil sample.</title>
        <authorList>
            <person name="Zhang J."/>
        </authorList>
    </citation>
    <scope>NUCLEOTIDE SEQUENCE [LARGE SCALE GENOMIC DNA]</scope>
    <source>
        <strain evidence="2 3">CFHS0054</strain>
    </source>
</reference>
<feature type="signal peptide" evidence="1">
    <location>
        <begin position="1"/>
        <end position="31"/>
    </location>
</feature>
<dbReference type="Proteomes" id="UP000267164">
    <property type="component" value="Chromosome"/>
</dbReference>
<name>A0A386ZGK8_9NOCA</name>
<protein>
    <submittedName>
        <fullName evidence="2">Uncharacterized protein</fullName>
    </submittedName>
</protein>
<dbReference type="KEGG" id="nyu:D7D52_25105"/>
<accession>A0A386ZGK8</accession>
<proteinExistence type="predicted"/>
<evidence type="ECO:0000256" key="1">
    <source>
        <dbReference type="SAM" id="SignalP"/>
    </source>
</evidence>
<gene>
    <name evidence="2" type="ORF">D7D52_25105</name>
</gene>
<dbReference type="OrthoDB" id="9847498at2"/>
<organism evidence="2 3">
    <name type="scientific">Nocardia yunnanensis</name>
    <dbReference type="NCBI Taxonomy" id="2382165"/>
    <lineage>
        <taxon>Bacteria</taxon>
        <taxon>Bacillati</taxon>
        <taxon>Actinomycetota</taxon>
        <taxon>Actinomycetes</taxon>
        <taxon>Mycobacteriales</taxon>
        <taxon>Nocardiaceae</taxon>
        <taxon>Nocardia</taxon>
    </lineage>
</organism>
<dbReference type="AlphaFoldDB" id="A0A386ZGK8"/>
<dbReference type="EMBL" id="CP032568">
    <property type="protein sequence ID" value="AYF76550.1"/>
    <property type="molecule type" value="Genomic_DNA"/>
</dbReference>
<dbReference type="InterPro" id="IPR006311">
    <property type="entry name" value="TAT_signal"/>
</dbReference>
<dbReference type="PROSITE" id="PS51318">
    <property type="entry name" value="TAT"/>
    <property type="match status" value="1"/>
</dbReference>
<keyword evidence="3" id="KW-1185">Reference proteome</keyword>
<dbReference type="RefSeq" id="WP_120740172.1">
    <property type="nucleotide sequence ID" value="NZ_CP032568.1"/>
</dbReference>
<evidence type="ECO:0000313" key="2">
    <source>
        <dbReference type="EMBL" id="AYF76550.1"/>
    </source>
</evidence>
<evidence type="ECO:0000313" key="3">
    <source>
        <dbReference type="Proteomes" id="UP000267164"/>
    </source>
</evidence>
<feature type="chain" id="PRO_5039344478" evidence="1">
    <location>
        <begin position="32"/>
        <end position="157"/>
    </location>
</feature>